<evidence type="ECO:0000259" key="8">
    <source>
        <dbReference type="SMART" id="SM00363"/>
    </source>
</evidence>
<dbReference type="Gene3D" id="3.30.2350.10">
    <property type="entry name" value="Pseudouridine synthase"/>
    <property type="match status" value="1"/>
</dbReference>
<feature type="region of interest" description="Disordered" evidence="7">
    <location>
        <begin position="1"/>
        <end position="48"/>
    </location>
</feature>
<dbReference type="SUPFAM" id="SSF55174">
    <property type="entry name" value="Alpha-L RNA-binding motif"/>
    <property type="match status" value="1"/>
</dbReference>
<dbReference type="RefSeq" id="WP_141412519.1">
    <property type="nucleotide sequence ID" value="NZ_AP019735.1"/>
</dbReference>
<dbReference type="InterPro" id="IPR020103">
    <property type="entry name" value="PsdUridine_synth_cat_dom_sf"/>
</dbReference>
<evidence type="ECO:0000256" key="7">
    <source>
        <dbReference type="SAM" id="MobiDB-lite"/>
    </source>
</evidence>
<evidence type="ECO:0000256" key="2">
    <source>
        <dbReference type="ARBA" id="ARBA00022884"/>
    </source>
</evidence>
<dbReference type="SMART" id="SM00363">
    <property type="entry name" value="S4"/>
    <property type="match status" value="1"/>
</dbReference>
<dbReference type="GO" id="GO:0120159">
    <property type="term" value="F:rRNA pseudouridine synthase activity"/>
    <property type="evidence" value="ECO:0007669"/>
    <property type="project" value="UniProtKB-ARBA"/>
</dbReference>
<feature type="domain" description="RNA-binding S4" evidence="8">
    <location>
        <begin position="66"/>
        <end position="131"/>
    </location>
</feature>
<dbReference type="PANTHER" id="PTHR21600:SF44">
    <property type="entry name" value="RIBOSOMAL LARGE SUBUNIT PSEUDOURIDINE SYNTHASE D"/>
    <property type="match status" value="1"/>
</dbReference>
<dbReference type="InterPro" id="IPR006225">
    <property type="entry name" value="PsdUridine_synth_RluC/D"/>
</dbReference>
<comment type="similarity">
    <text evidence="1 6">Belongs to the pseudouridine synthase RluA family.</text>
</comment>
<evidence type="ECO:0000313" key="10">
    <source>
        <dbReference type="Proteomes" id="UP000318946"/>
    </source>
</evidence>
<feature type="compositionally biased region" description="Basic and acidic residues" evidence="7">
    <location>
        <begin position="1"/>
        <end position="15"/>
    </location>
</feature>
<dbReference type="InterPro" id="IPR050188">
    <property type="entry name" value="RluA_PseudoU_synthase"/>
</dbReference>
<dbReference type="EMBL" id="AP019735">
    <property type="protein sequence ID" value="BBL03902.1"/>
    <property type="molecule type" value="Genomic_DNA"/>
</dbReference>
<feature type="active site" evidence="4">
    <location>
        <position position="191"/>
    </location>
</feature>
<name>A0A4Y1WSR1_9BACT</name>
<evidence type="ECO:0000313" key="9">
    <source>
        <dbReference type="EMBL" id="BBL03902.1"/>
    </source>
</evidence>
<dbReference type="CDD" id="cd02869">
    <property type="entry name" value="PseudoU_synth_RluA_like"/>
    <property type="match status" value="1"/>
</dbReference>
<keyword evidence="2 5" id="KW-0694">RNA-binding</keyword>
<comment type="catalytic activity">
    <reaction evidence="6">
        <text>a uridine in RNA = a pseudouridine in RNA</text>
        <dbReference type="Rhea" id="RHEA:48348"/>
        <dbReference type="Rhea" id="RHEA-COMP:12068"/>
        <dbReference type="Rhea" id="RHEA-COMP:12069"/>
        <dbReference type="ChEBI" id="CHEBI:65314"/>
        <dbReference type="ChEBI" id="CHEBI:65315"/>
    </reaction>
</comment>
<dbReference type="GeneID" id="78341935"/>
<comment type="function">
    <text evidence="6">Responsible for synthesis of pseudouridine from uracil.</text>
</comment>
<dbReference type="KEGG" id="acou:A5CBH24_12150"/>
<keyword evidence="3 6" id="KW-0413">Isomerase</keyword>
<dbReference type="GO" id="GO:0000455">
    <property type="term" value="P:enzyme-directed rRNA pseudouridine synthesis"/>
    <property type="evidence" value="ECO:0007669"/>
    <property type="project" value="TreeGrafter"/>
</dbReference>
<dbReference type="Pfam" id="PF01479">
    <property type="entry name" value="S4"/>
    <property type="match status" value="1"/>
</dbReference>
<proteinExistence type="inferred from homology"/>
<dbReference type="InterPro" id="IPR002942">
    <property type="entry name" value="S4_RNA-bd"/>
</dbReference>
<dbReference type="CDD" id="cd00165">
    <property type="entry name" value="S4"/>
    <property type="match status" value="1"/>
</dbReference>
<dbReference type="FunFam" id="3.30.2350.10:FF:000006">
    <property type="entry name" value="Pseudouridine synthase"/>
    <property type="match status" value="1"/>
</dbReference>
<dbReference type="InterPro" id="IPR006224">
    <property type="entry name" value="PsdUridine_synth_RluA-like_CS"/>
</dbReference>
<accession>A0A4Y1WSR1</accession>
<dbReference type="SUPFAM" id="SSF55120">
    <property type="entry name" value="Pseudouridine synthase"/>
    <property type="match status" value="1"/>
</dbReference>
<organism evidence="9 10">
    <name type="scientific">Alistipes communis</name>
    <dbReference type="NCBI Taxonomy" id="2585118"/>
    <lineage>
        <taxon>Bacteria</taxon>
        <taxon>Pseudomonadati</taxon>
        <taxon>Bacteroidota</taxon>
        <taxon>Bacteroidia</taxon>
        <taxon>Bacteroidales</taxon>
        <taxon>Rikenellaceae</taxon>
        <taxon>Alistipes</taxon>
    </lineage>
</organism>
<evidence type="ECO:0000256" key="3">
    <source>
        <dbReference type="ARBA" id="ARBA00023235"/>
    </source>
</evidence>
<evidence type="ECO:0000256" key="6">
    <source>
        <dbReference type="RuleBase" id="RU362028"/>
    </source>
</evidence>
<dbReference type="Pfam" id="PF00849">
    <property type="entry name" value="PseudoU_synth_2"/>
    <property type="match status" value="1"/>
</dbReference>
<dbReference type="EC" id="5.4.99.-" evidence="6"/>
<sequence>MDRSQEGYDDAELRPAECGGEPHGCAAPDDEESLRREAEADGGEVEEGDELYEHFAVDVDRGQEPMRLDKFLTLRMQHCSRNRIQTAVDSGSVLVGGRPAKSSYKVKPLDRITVVMPYPKREVEIVPQNIPLDIPYEDDDLLIVDKPAGMVVHPGHGNWDGTLVNALTYHLRTLPMFREGDLRAGLVHRIDKDTSGLLVVAKNERAHARLAKQFFDHTIVRRYYALVWGNPDADEGTIEGNIGRSPKDKLQMCVFADGEQGKHAVTHWRVVRRYGYVTLVECRLETGRTHQIRVHMAWKGFPLFNDSRYGGARILKGTTFSKYRQFVENCFALLPRQALHARCLGFVHPSTGREVYFESELPADFRAVLDRWENYAAHVRTDAE</sequence>
<protein>
    <recommendedName>
        <fullName evidence="6">Pseudouridine synthase</fullName>
        <ecNumber evidence="6">5.4.99.-</ecNumber>
    </recommendedName>
</protein>
<dbReference type="GO" id="GO:0003723">
    <property type="term" value="F:RNA binding"/>
    <property type="evidence" value="ECO:0007669"/>
    <property type="project" value="UniProtKB-KW"/>
</dbReference>
<dbReference type="Proteomes" id="UP000318946">
    <property type="component" value="Chromosome"/>
</dbReference>
<evidence type="ECO:0000256" key="5">
    <source>
        <dbReference type="PROSITE-ProRule" id="PRU00182"/>
    </source>
</evidence>
<evidence type="ECO:0000256" key="4">
    <source>
        <dbReference type="PIRSR" id="PIRSR606225-1"/>
    </source>
</evidence>
<gene>
    <name evidence="9" type="ORF">A5CBH24_12150</name>
</gene>
<dbReference type="InterPro" id="IPR036986">
    <property type="entry name" value="S4_RNA-bd_sf"/>
</dbReference>
<dbReference type="Gene3D" id="3.10.290.10">
    <property type="entry name" value="RNA-binding S4 domain"/>
    <property type="match status" value="1"/>
</dbReference>
<dbReference type="OrthoDB" id="9807829at2"/>
<dbReference type="PROSITE" id="PS50889">
    <property type="entry name" value="S4"/>
    <property type="match status" value="1"/>
</dbReference>
<dbReference type="PROSITE" id="PS01129">
    <property type="entry name" value="PSI_RLU"/>
    <property type="match status" value="1"/>
</dbReference>
<keyword evidence="10" id="KW-1185">Reference proteome</keyword>
<dbReference type="PANTHER" id="PTHR21600">
    <property type="entry name" value="MITOCHONDRIAL RNA PSEUDOURIDINE SYNTHASE"/>
    <property type="match status" value="1"/>
</dbReference>
<reference evidence="10" key="1">
    <citation type="submission" date="2019-06" db="EMBL/GenBank/DDBJ databases">
        <title>Alistipes onderdonkii subsp. vulgaris subsp. nov., Alistipes dispar sp. nov. and Alistipes communis sp. nov., isolated from human faeces, and creation of Alistipes onderdonkii subsp. onderdonkii subsp. nov.</title>
        <authorList>
            <person name="Sakamoto M."/>
            <person name="Ikeyama N."/>
            <person name="Ogata Y."/>
            <person name="Suda W."/>
            <person name="Iino T."/>
            <person name="Hattori M."/>
            <person name="Ohkuma M."/>
        </authorList>
    </citation>
    <scope>NUCLEOTIDE SEQUENCE [LARGE SCALE GENOMIC DNA]</scope>
    <source>
        <strain evidence="10">5CBH24</strain>
    </source>
</reference>
<dbReference type="InterPro" id="IPR006145">
    <property type="entry name" value="PsdUridine_synth_RsuA/RluA"/>
</dbReference>
<evidence type="ECO:0000256" key="1">
    <source>
        <dbReference type="ARBA" id="ARBA00010876"/>
    </source>
</evidence>
<dbReference type="AlphaFoldDB" id="A0A4Y1WSR1"/>
<dbReference type="NCBIfam" id="TIGR00005">
    <property type="entry name" value="rluA_subfam"/>
    <property type="match status" value="1"/>
</dbReference>